<dbReference type="Proteomes" id="UP000053477">
    <property type="component" value="Unassembled WGS sequence"/>
</dbReference>
<dbReference type="GO" id="GO:0140664">
    <property type="term" value="F:ATP-dependent DNA damage sensor activity"/>
    <property type="evidence" value="ECO:0007669"/>
    <property type="project" value="InterPro"/>
</dbReference>
<protein>
    <submittedName>
        <fullName evidence="8">DNA mismatch repair protein MutL</fullName>
    </submittedName>
</protein>
<comment type="similarity">
    <text evidence="2">Belongs to the DNA mismatch repair MutL/HexB family.</text>
</comment>
<evidence type="ECO:0000256" key="2">
    <source>
        <dbReference type="ARBA" id="ARBA00006082"/>
    </source>
</evidence>
<dbReference type="GO" id="GO:0061982">
    <property type="term" value="P:meiosis I cell cycle process"/>
    <property type="evidence" value="ECO:0007669"/>
    <property type="project" value="UniProtKB-ARBA"/>
</dbReference>
<reference evidence="8 9" key="1">
    <citation type="submission" date="2015-04" db="EMBL/GenBank/DDBJ databases">
        <title>Complete genome sequence of Schizopora paradoxa KUC8140, a cosmopolitan wood degrader in East Asia.</title>
        <authorList>
            <consortium name="DOE Joint Genome Institute"/>
            <person name="Min B."/>
            <person name="Park H."/>
            <person name="Jang Y."/>
            <person name="Kim J.-J."/>
            <person name="Kim K.H."/>
            <person name="Pangilinan J."/>
            <person name="Lipzen A."/>
            <person name="Riley R."/>
            <person name="Grigoriev I.V."/>
            <person name="Spatafora J.W."/>
            <person name="Choi I.-G."/>
        </authorList>
    </citation>
    <scope>NUCLEOTIDE SEQUENCE [LARGE SCALE GENOMIC DNA]</scope>
    <source>
        <strain evidence="8 9">KUC8140</strain>
    </source>
</reference>
<keyword evidence="5" id="KW-0539">Nucleus</keyword>
<dbReference type="InParanoid" id="A0A0H2RWB4"/>
<keyword evidence="3" id="KW-0227">DNA damage</keyword>
<feature type="region of interest" description="Disordered" evidence="6">
    <location>
        <begin position="391"/>
        <end position="413"/>
    </location>
</feature>
<dbReference type="Gene3D" id="3.30.230.10">
    <property type="match status" value="1"/>
</dbReference>
<dbReference type="AlphaFoldDB" id="A0A0H2RWB4"/>
<dbReference type="GO" id="GO:0030983">
    <property type="term" value="F:mismatched DNA binding"/>
    <property type="evidence" value="ECO:0007669"/>
    <property type="project" value="InterPro"/>
</dbReference>
<dbReference type="STRING" id="27342.A0A0H2RWB4"/>
<dbReference type="SUPFAM" id="SSF54211">
    <property type="entry name" value="Ribosomal protein S5 domain 2-like"/>
    <property type="match status" value="1"/>
</dbReference>
<name>A0A0H2RWB4_9AGAM</name>
<feature type="region of interest" description="Disordered" evidence="6">
    <location>
        <begin position="432"/>
        <end position="464"/>
    </location>
</feature>
<evidence type="ECO:0000256" key="3">
    <source>
        <dbReference type="ARBA" id="ARBA00022763"/>
    </source>
</evidence>
<dbReference type="InterPro" id="IPR002099">
    <property type="entry name" value="MutL/Mlh/PMS"/>
</dbReference>
<dbReference type="InterPro" id="IPR014721">
    <property type="entry name" value="Ribsml_uS5_D2-typ_fold_subgr"/>
</dbReference>
<evidence type="ECO:0000256" key="6">
    <source>
        <dbReference type="SAM" id="MobiDB-lite"/>
    </source>
</evidence>
<dbReference type="Pfam" id="PF16413">
    <property type="entry name" value="Mlh1_C"/>
    <property type="match status" value="1"/>
</dbReference>
<dbReference type="InterPro" id="IPR036890">
    <property type="entry name" value="HATPase_C_sf"/>
</dbReference>
<evidence type="ECO:0000313" key="8">
    <source>
        <dbReference type="EMBL" id="KLO16119.1"/>
    </source>
</evidence>
<dbReference type="GO" id="GO:0032389">
    <property type="term" value="C:MutLalpha complex"/>
    <property type="evidence" value="ECO:0007669"/>
    <property type="project" value="TreeGrafter"/>
</dbReference>
<evidence type="ECO:0000313" key="9">
    <source>
        <dbReference type="Proteomes" id="UP000053477"/>
    </source>
</evidence>
<keyword evidence="9" id="KW-1185">Reference proteome</keyword>
<feature type="domain" description="DNA mismatch repair protein S5" evidence="7">
    <location>
        <begin position="228"/>
        <end position="347"/>
    </location>
</feature>
<dbReference type="InterPro" id="IPR038973">
    <property type="entry name" value="MutL/Mlh/Pms-like"/>
</dbReference>
<evidence type="ECO:0000256" key="5">
    <source>
        <dbReference type="ARBA" id="ARBA00023242"/>
    </source>
</evidence>
<dbReference type="OrthoDB" id="10263226at2759"/>
<dbReference type="Pfam" id="PF01119">
    <property type="entry name" value="DNA_mis_repair"/>
    <property type="match status" value="1"/>
</dbReference>
<evidence type="ECO:0000256" key="1">
    <source>
        <dbReference type="ARBA" id="ARBA00004123"/>
    </source>
</evidence>
<keyword evidence="4" id="KW-0234">DNA repair</keyword>
<dbReference type="InterPro" id="IPR032189">
    <property type="entry name" value="Mlh1_C"/>
</dbReference>
<evidence type="ECO:0000259" key="7">
    <source>
        <dbReference type="SMART" id="SM01340"/>
    </source>
</evidence>
<dbReference type="FunFam" id="3.30.565.10:FF:000109">
    <property type="entry name" value="Related to MLH1-DNA mismatch repair protein"/>
    <property type="match status" value="1"/>
</dbReference>
<dbReference type="Gene3D" id="3.30.565.10">
    <property type="entry name" value="Histidine kinase-like ATPase, C-terminal domain"/>
    <property type="match status" value="1"/>
</dbReference>
<dbReference type="SUPFAM" id="SSF55874">
    <property type="entry name" value="ATPase domain of HSP90 chaperone/DNA topoisomerase II/histidine kinase"/>
    <property type="match status" value="1"/>
</dbReference>
<comment type="subcellular location">
    <subcellularLocation>
        <location evidence="1">Nucleus</location>
    </subcellularLocation>
</comment>
<proteinExistence type="inferred from homology"/>
<dbReference type="SMART" id="SM01340">
    <property type="entry name" value="DNA_mis_repair"/>
    <property type="match status" value="1"/>
</dbReference>
<dbReference type="CDD" id="cd16926">
    <property type="entry name" value="HATPase_MutL-MLH-PMS-like"/>
    <property type="match status" value="1"/>
</dbReference>
<dbReference type="GO" id="GO:0005524">
    <property type="term" value="F:ATP binding"/>
    <property type="evidence" value="ECO:0007669"/>
    <property type="project" value="InterPro"/>
</dbReference>
<dbReference type="GO" id="GO:0006298">
    <property type="term" value="P:mismatch repair"/>
    <property type="evidence" value="ECO:0007669"/>
    <property type="project" value="InterPro"/>
</dbReference>
<dbReference type="PANTHER" id="PTHR10073">
    <property type="entry name" value="DNA MISMATCH REPAIR PROTEIN MLH, PMS, MUTL"/>
    <property type="match status" value="1"/>
</dbReference>
<dbReference type="InterPro" id="IPR014762">
    <property type="entry name" value="DNA_mismatch_repair_CS"/>
</dbReference>
<dbReference type="InterPro" id="IPR013507">
    <property type="entry name" value="DNA_mismatch_S5_2-like"/>
</dbReference>
<organism evidence="8 9">
    <name type="scientific">Schizopora paradoxa</name>
    <dbReference type="NCBI Taxonomy" id="27342"/>
    <lineage>
        <taxon>Eukaryota</taxon>
        <taxon>Fungi</taxon>
        <taxon>Dikarya</taxon>
        <taxon>Basidiomycota</taxon>
        <taxon>Agaricomycotina</taxon>
        <taxon>Agaricomycetes</taxon>
        <taxon>Hymenochaetales</taxon>
        <taxon>Schizoporaceae</taxon>
        <taxon>Schizopora</taxon>
    </lineage>
</organism>
<dbReference type="PANTHER" id="PTHR10073:SF12">
    <property type="entry name" value="DNA MISMATCH REPAIR PROTEIN MLH1"/>
    <property type="match status" value="1"/>
</dbReference>
<dbReference type="GO" id="GO:0016887">
    <property type="term" value="F:ATP hydrolysis activity"/>
    <property type="evidence" value="ECO:0007669"/>
    <property type="project" value="InterPro"/>
</dbReference>
<dbReference type="PROSITE" id="PS00058">
    <property type="entry name" value="DNA_MISMATCH_REPAIR_1"/>
    <property type="match status" value="1"/>
</dbReference>
<dbReference type="Pfam" id="PF13589">
    <property type="entry name" value="HATPase_c_3"/>
    <property type="match status" value="1"/>
</dbReference>
<evidence type="ECO:0000256" key="4">
    <source>
        <dbReference type="ARBA" id="ARBA00023204"/>
    </source>
</evidence>
<dbReference type="EMBL" id="KQ085920">
    <property type="protein sequence ID" value="KLO16119.1"/>
    <property type="molecule type" value="Genomic_DNA"/>
</dbReference>
<accession>A0A0H2RWB4</accession>
<dbReference type="InterPro" id="IPR020568">
    <property type="entry name" value="Ribosomal_Su5_D2-typ_SF"/>
</dbReference>
<gene>
    <name evidence="8" type="ORF">SCHPADRAFT_938163</name>
</gene>
<sequence length="733" mass="81791">MADAQDASAPKPIRRLEESLVNKIAAGEIIHRPASALKELIENSLDAKATSIRITVKDGGMKLLQIQDNGTGIRKTDLPILAERFTTSKLQSFSDLSSLQTFGFRGEALASISHVAHLSVTTKTKSESCAWKAYYLDGSLTPAKPGQSSDPKPCAGNTGTTITAEDLFYNTPTRLAALRNSNEEYHRILDVVTRYAVHNPAVSFVCKKAGSSGTDISTPSNSTVSQAINLLYGATVARDLLHTKFSSEGPDDMDVDESERKEGYWKADAHFTGTNYHAKKLVFLLFINHRLVESQYPPKGLESIRLPQESIGSFVDVNVHPTKREVHFLDEEVIVEKVADAIQKELAGQGKSRTFQYQTQTLLTGGTLQTGASSSAKGKWKEIAEECQNCEDNEGEEAEGSATQPQKKIYSKDKIRTSHADRTLDSMFAVVNPSTQASGSNTPKENAKYRDGVEAPDSANAQPTPTLATVRTKDIEESVCYLTSVTNLRKAVTKAKHSHLTEIMQSHTFVGIVDLRRSLSLVQHEKRLYLLNHSAMAEELFYQLSLRQFGNLQRLRLDPPPSIRRLVKLAVKAEKERWRSAGLDLTPGEMTDRIVEKITAHAEMLDEYFSISINDKGELESLPLLLRDYTPNLDKLPLFLMRLGPQVNWVDEQECFTTFLHELAYFYSPGPLLNEDTPIARSDESQEKAERWQIQHVLFPYARRYLAAPKSLLDRDVIQVASLPDLYRVFERC</sequence>
<dbReference type="FunCoup" id="A0A0H2RWB4">
    <property type="interactions" value="382"/>
</dbReference>
<dbReference type="NCBIfam" id="TIGR00585">
    <property type="entry name" value="mutl"/>
    <property type="match status" value="1"/>
</dbReference>
<feature type="compositionally biased region" description="Polar residues" evidence="6">
    <location>
        <begin position="432"/>
        <end position="444"/>
    </location>
</feature>